<dbReference type="Proteomes" id="UP001427805">
    <property type="component" value="Unassembled WGS sequence"/>
</dbReference>
<protein>
    <submittedName>
        <fullName evidence="6">MAPEG family protein</fullName>
    </submittedName>
</protein>
<dbReference type="EMBL" id="JBDIZK010000009">
    <property type="protein sequence ID" value="MEN3748630.1"/>
    <property type="molecule type" value="Genomic_DNA"/>
</dbReference>
<keyword evidence="7" id="KW-1185">Reference proteome</keyword>
<dbReference type="PANTHER" id="PTHR35814:SF1">
    <property type="entry name" value="GLUTATHIONE S-TRANSFERASE-RELATED"/>
    <property type="match status" value="1"/>
</dbReference>
<dbReference type="PANTHER" id="PTHR35814">
    <property type="match status" value="1"/>
</dbReference>
<dbReference type="RefSeq" id="WP_346247651.1">
    <property type="nucleotide sequence ID" value="NZ_JBDIZK010000009.1"/>
</dbReference>
<comment type="subcellular location">
    <subcellularLocation>
        <location evidence="1">Membrane</location>
    </subcellularLocation>
</comment>
<sequence length="127" mass="13658">MTLLPVTLTAAGAAALINLWLGVRIGRIRIRERISVGDGGNDRLNARMRAHSNFAEYVPLVLILIGLLELALGTSLWLWIAAALFILGRVAHPFGMDGFMPARQFGAATTMLGMLALGIAAIVTAWY</sequence>
<dbReference type="Gene3D" id="1.20.120.550">
    <property type="entry name" value="Membrane associated eicosanoid/glutathione metabolism-like domain"/>
    <property type="match status" value="1"/>
</dbReference>
<keyword evidence="3 5" id="KW-1133">Transmembrane helix</keyword>
<evidence type="ECO:0000256" key="3">
    <source>
        <dbReference type="ARBA" id="ARBA00022989"/>
    </source>
</evidence>
<evidence type="ECO:0000256" key="4">
    <source>
        <dbReference type="ARBA" id="ARBA00023136"/>
    </source>
</evidence>
<comment type="caution">
    <text evidence="6">The sequence shown here is derived from an EMBL/GenBank/DDBJ whole genome shotgun (WGS) entry which is preliminary data.</text>
</comment>
<evidence type="ECO:0000313" key="7">
    <source>
        <dbReference type="Proteomes" id="UP001427805"/>
    </source>
</evidence>
<keyword evidence="4 5" id="KW-0472">Membrane</keyword>
<accession>A0ABV0BEX7</accession>
<dbReference type="SUPFAM" id="SSF161084">
    <property type="entry name" value="MAPEG domain-like"/>
    <property type="match status" value="1"/>
</dbReference>
<evidence type="ECO:0000256" key="1">
    <source>
        <dbReference type="ARBA" id="ARBA00004370"/>
    </source>
</evidence>
<feature type="transmembrane region" description="Helical" evidence="5">
    <location>
        <begin position="6"/>
        <end position="23"/>
    </location>
</feature>
<name>A0ABV0BEX7_9SPHN</name>
<dbReference type="InterPro" id="IPR001129">
    <property type="entry name" value="Membr-assoc_MAPEG"/>
</dbReference>
<dbReference type="Pfam" id="PF01124">
    <property type="entry name" value="MAPEG"/>
    <property type="match status" value="1"/>
</dbReference>
<reference evidence="6 7" key="1">
    <citation type="submission" date="2024-05" db="EMBL/GenBank/DDBJ databases">
        <title>Sphingomonas sp. HF-S3 16S ribosomal RNA gene Genome sequencing and assembly.</title>
        <authorList>
            <person name="Lee H."/>
        </authorList>
    </citation>
    <scope>NUCLEOTIDE SEQUENCE [LARGE SCALE GENOMIC DNA]</scope>
    <source>
        <strain evidence="6 7">HF-S3</strain>
    </source>
</reference>
<evidence type="ECO:0000256" key="2">
    <source>
        <dbReference type="ARBA" id="ARBA00022692"/>
    </source>
</evidence>
<feature type="transmembrane region" description="Helical" evidence="5">
    <location>
        <begin position="107"/>
        <end position="126"/>
    </location>
</feature>
<organism evidence="6 7">
    <name type="scientific">Sphingomonas rustica</name>
    <dbReference type="NCBI Taxonomy" id="3103142"/>
    <lineage>
        <taxon>Bacteria</taxon>
        <taxon>Pseudomonadati</taxon>
        <taxon>Pseudomonadota</taxon>
        <taxon>Alphaproteobacteria</taxon>
        <taxon>Sphingomonadales</taxon>
        <taxon>Sphingomonadaceae</taxon>
        <taxon>Sphingomonas</taxon>
    </lineage>
</organism>
<proteinExistence type="predicted"/>
<evidence type="ECO:0000313" key="6">
    <source>
        <dbReference type="EMBL" id="MEN3748630.1"/>
    </source>
</evidence>
<gene>
    <name evidence="6" type="ORF">TPR58_15745</name>
</gene>
<keyword evidence="2 5" id="KW-0812">Transmembrane</keyword>
<dbReference type="InterPro" id="IPR023352">
    <property type="entry name" value="MAPEG-like_dom_sf"/>
</dbReference>
<evidence type="ECO:0000256" key="5">
    <source>
        <dbReference type="SAM" id="Phobius"/>
    </source>
</evidence>
<feature type="transmembrane region" description="Helical" evidence="5">
    <location>
        <begin position="57"/>
        <end position="87"/>
    </location>
</feature>